<dbReference type="InterPro" id="IPR029052">
    <property type="entry name" value="Metallo-depent_PP-like"/>
</dbReference>
<comment type="catalytic activity">
    <reaction evidence="3">
        <text>O-phospho-L-threonyl-[protein] + H2O = L-threonyl-[protein] + phosphate</text>
        <dbReference type="Rhea" id="RHEA:47004"/>
        <dbReference type="Rhea" id="RHEA-COMP:11060"/>
        <dbReference type="Rhea" id="RHEA-COMP:11605"/>
        <dbReference type="ChEBI" id="CHEBI:15377"/>
        <dbReference type="ChEBI" id="CHEBI:30013"/>
        <dbReference type="ChEBI" id="CHEBI:43474"/>
        <dbReference type="ChEBI" id="CHEBI:61977"/>
        <dbReference type="EC" id="3.1.3.16"/>
    </reaction>
</comment>
<dbReference type="PROSITE" id="PS50222">
    <property type="entry name" value="EF_HAND_2"/>
    <property type="match status" value="1"/>
</dbReference>
<organism evidence="6">
    <name type="scientific">Capitella teleta</name>
    <name type="common">Polychaete worm</name>
    <dbReference type="NCBI Taxonomy" id="283909"/>
    <lineage>
        <taxon>Eukaryota</taxon>
        <taxon>Metazoa</taxon>
        <taxon>Spiralia</taxon>
        <taxon>Lophotrochozoa</taxon>
        <taxon>Annelida</taxon>
        <taxon>Polychaeta</taxon>
        <taxon>Sedentaria</taxon>
        <taxon>Scolecida</taxon>
        <taxon>Capitellidae</taxon>
        <taxon>Capitella</taxon>
    </lineage>
</organism>
<accession>R7UED2</accession>
<dbReference type="EMBL" id="KB302324">
    <property type="protein sequence ID" value="ELU04421.1"/>
    <property type="molecule type" value="Genomic_DNA"/>
</dbReference>
<dbReference type="InterPro" id="IPR050341">
    <property type="entry name" value="PP1_catalytic_subunit"/>
</dbReference>
<reference evidence="8" key="1">
    <citation type="submission" date="2012-12" db="EMBL/GenBank/DDBJ databases">
        <authorList>
            <person name="Hellsten U."/>
            <person name="Grimwood J."/>
            <person name="Chapman J.A."/>
            <person name="Shapiro H."/>
            <person name="Aerts A."/>
            <person name="Otillar R.P."/>
            <person name="Terry A.Y."/>
            <person name="Boore J.L."/>
            <person name="Simakov O."/>
            <person name="Marletaz F."/>
            <person name="Cho S.-J."/>
            <person name="Edsinger-Gonzales E."/>
            <person name="Havlak P."/>
            <person name="Kuo D.-H."/>
            <person name="Larsson T."/>
            <person name="Lv J."/>
            <person name="Arendt D."/>
            <person name="Savage R."/>
            <person name="Osoegawa K."/>
            <person name="de Jong P."/>
            <person name="Lindberg D.R."/>
            <person name="Seaver E.C."/>
            <person name="Weisblat D.A."/>
            <person name="Putnam N.H."/>
            <person name="Grigoriev I.V."/>
            <person name="Rokhsar D.S."/>
        </authorList>
    </citation>
    <scope>NUCLEOTIDE SEQUENCE</scope>
    <source>
        <strain evidence="8">I ESC-2004</strain>
    </source>
</reference>
<dbReference type="EMBL" id="AMQN01008160">
    <property type="status" value="NOT_ANNOTATED_CDS"/>
    <property type="molecule type" value="Genomic_DNA"/>
</dbReference>
<evidence type="ECO:0000256" key="4">
    <source>
        <dbReference type="SAM" id="MobiDB-lite"/>
    </source>
</evidence>
<dbReference type="InterPro" id="IPR002048">
    <property type="entry name" value="EF_hand_dom"/>
</dbReference>
<protein>
    <recommendedName>
        <fullName evidence="3">Serine/threonine-protein phosphatase</fullName>
        <ecNumber evidence="3">3.1.3.16</ecNumber>
    </recommendedName>
</protein>
<dbReference type="InterPro" id="IPR004843">
    <property type="entry name" value="Calcineurin-like_PHP"/>
</dbReference>
<name>R7UED2_CAPTE</name>
<dbReference type="EnsemblMetazoa" id="CapteT110040">
    <property type="protein sequence ID" value="CapteP110040"/>
    <property type="gene ID" value="CapteG110040"/>
</dbReference>
<dbReference type="OMA" id="WNAINEC"/>
<dbReference type="GO" id="GO:0004722">
    <property type="term" value="F:protein serine/threonine phosphatase activity"/>
    <property type="evidence" value="ECO:0007669"/>
    <property type="project" value="UniProtKB-EC"/>
</dbReference>
<dbReference type="Gene3D" id="1.10.238.10">
    <property type="entry name" value="EF-hand"/>
    <property type="match status" value="1"/>
</dbReference>
<evidence type="ECO:0000256" key="2">
    <source>
        <dbReference type="ARBA" id="ARBA00022837"/>
    </source>
</evidence>
<reference evidence="7" key="3">
    <citation type="submission" date="2015-06" db="UniProtKB">
        <authorList>
            <consortium name="EnsemblMetazoa"/>
        </authorList>
    </citation>
    <scope>IDENTIFICATION</scope>
</reference>
<feature type="domain" description="EF-hand" evidence="5">
    <location>
        <begin position="35"/>
        <end position="70"/>
    </location>
</feature>
<evidence type="ECO:0000313" key="8">
    <source>
        <dbReference type="Proteomes" id="UP000014760"/>
    </source>
</evidence>
<dbReference type="EC" id="3.1.3.16" evidence="3"/>
<proteinExistence type="inferred from homology"/>
<dbReference type="OrthoDB" id="256429at2759"/>
<comment type="similarity">
    <text evidence="1 3">Belongs to the PPP phosphatase family.</text>
</comment>
<dbReference type="Gene3D" id="3.60.21.10">
    <property type="match status" value="1"/>
</dbReference>
<dbReference type="GO" id="GO:0005634">
    <property type="term" value="C:nucleus"/>
    <property type="evidence" value="ECO:0007669"/>
    <property type="project" value="TreeGrafter"/>
</dbReference>
<dbReference type="SMART" id="SM00156">
    <property type="entry name" value="PP2Ac"/>
    <property type="match status" value="1"/>
</dbReference>
<evidence type="ECO:0000256" key="3">
    <source>
        <dbReference type="RuleBase" id="RU004273"/>
    </source>
</evidence>
<keyword evidence="8" id="KW-1185">Reference proteome</keyword>
<dbReference type="PRINTS" id="PR00114">
    <property type="entry name" value="STPHPHTASE"/>
</dbReference>
<feature type="compositionally biased region" description="Polar residues" evidence="4">
    <location>
        <begin position="87"/>
        <end position="105"/>
    </location>
</feature>
<feature type="non-terminal residue" evidence="6">
    <location>
        <position position="1"/>
    </location>
</feature>
<evidence type="ECO:0000256" key="1">
    <source>
        <dbReference type="ARBA" id="ARBA00008294"/>
    </source>
</evidence>
<gene>
    <name evidence="6" type="ORF">CAPTEDRAFT_110040</name>
</gene>
<evidence type="ECO:0000313" key="6">
    <source>
        <dbReference type="EMBL" id="ELU04421.1"/>
    </source>
</evidence>
<dbReference type="HOGENOM" id="CLU_018890_0_0_1"/>
<dbReference type="SUPFAM" id="SSF56300">
    <property type="entry name" value="Metallo-dependent phosphatases"/>
    <property type="match status" value="1"/>
</dbReference>
<keyword evidence="2" id="KW-0106">Calcium</keyword>
<dbReference type="Proteomes" id="UP000014760">
    <property type="component" value="Unassembled WGS sequence"/>
</dbReference>
<dbReference type="GO" id="GO:0005509">
    <property type="term" value="F:calcium ion binding"/>
    <property type="evidence" value="ECO:0007669"/>
    <property type="project" value="InterPro"/>
</dbReference>
<dbReference type="InterPro" id="IPR006186">
    <property type="entry name" value="Ser/Thr-sp_prot-phosphatase"/>
</dbReference>
<dbReference type="InterPro" id="IPR018247">
    <property type="entry name" value="EF_Hand_1_Ca_BS"/>
</dbReference>
<dbReference type="GO" id="GO:0005737">
    <property type="term" value="C:cytoplasm"/>
    <property type="evidence" value="ECO:0007669"/>
    <property type="project" value="TreeGrafter"/>
</dbReference>
<sequence length="505" mass="57206">ILRAFDLNKKRELSFHEVLLGLAAMEPCTPHGSTPAEMRCHYIFRYYDVNSDNHLQFTEFKEMLRDIRLSKDHAVDEQSLEEDAVKNANNSDSEFWKSPSMSFDGSSRESTSDDDRYQLATHAVKVRRTGVLTDVSAIWDLPISLTAMKKLETDKTRFSRMSSVDSFNQRSHPNEMLTGLRYFERGIKAQNGAPSKVSVEAFDWGQVEKAALAKCLLALCQQVKEVLKEEPRLLRLNSPTYILGDIHGNFRDLVAFEKALWRMGPLLTPANFLFLGDYVDRGSFGVETVSYLFAQKMQAPKKFFLLRGNHELRSVQKMFSFHTECMDKFGEDLGVEVWDAVNDCFDYMPIAATVDDKIFCVHGGIPSPAHGSGYLSAIAEIPVPLRDPEEESPLAWEILWSDPLSSDAITEEIQPELELNDGFIFNSRRGTAHFFSCDALQEFLMRNKLTHVIRAHEVQQVGFQVQQKGKLLTVFSSSHYCGGSNEAACVLADNLKLRMIRLDTA</sequence>
<dbReference type="STRING" id="283909.R7UED2"/>
<evidence type="ECO:0000259" key="5">
    <source>
        <dbReference type="PROSITE" id="PS50222"/>
    </source>
</evidence>
<dbReference type="CDD" id="cd00144">
    <property type="entry name" value="MPP_PPP_family"/>
    <property type="match status" value="1"/>
</dbReference>
<dbReference type="PROSITE" id="PS00125">
    <property type="entry name" value="SER_THR_PHOSPHATASE"/>
    <property type="match status" value="1"/>
</dbReference>
<dbReference type="SUPFAM" id="SSF47473">
    <property type="entry name" value="EF-hand"/>
    <property type="match status" value="1"/>
</dbReference>
<keyword evidence="3" id="KW-0378">Hydrolase</keyword>
<dbReference type="AlphaFoldDB" id="R7UED2"/>
<feature type="region of interest" description="Disordered" evidence="4">
    <location>
        <begin position="80"/>
        <end position="114"/>
    </location>
</feature>
<evidence type="ECO:0000313" key="7">
    <source>
        <dbReference type="EnsemblMetazoa" id="CapteP110040"/>
    </source>
</evidence>
<dbReference type="InterPro" id="IPR011992">
    <property type="entry name" value="EF-hand-dom_pair"/>
</dbReference>
<dbReference type="PROSITE" id="PS00018">
    <property type="entry name" value="EF_HAND_1"/>
    <property type="match status" value="1"/>
</dbReference>
<dbReference type="Pfam" id="PF00149">
    <property type="entry name" value="Metallophos"/>
    <property type="match status" value="1"/>
</dbReference>
<dbReference type="PANTHER" id="PTHR11668:SF496">
    <property type="entry name" value="SERINE_THREONINE-PROTEIN PHOSPHATASE"/>
    <property type="match status" value="1"/>
</dbReference>
<dbReference type="PANTHER" id="PTHR11668">
    <property type="entry name" value="SERINE/THREONINE PROTEIN PHOSPHATASE"/>
    <property type="match status" value="1"/>
</dbReference>
<reference evidence="6 8" key="2">
    <citation type="journal article" date="2013" name="Nature">
        <title>Insights into bilaterian evolution from three spiralian genomes.</title>
        <authorList>
            <person name="Simakov O."/>
            <person name="Marletaz F."/>
            <person name="Cho S.J."/>
            <person name="Edsinger-Gonzales E."/>
            <person name="Havlak P."/>
            <person name="Hellsten U."/>
            <person name="Kuo D.H."/>
            <person name="Larsson T."/>
            <person name="Lv J."/>
            <person name="Arendt D."/>
            <person name="Savage R."/>
            <person name="Osoegawa K."/>
            <person name="de Jong P."/>
            <person name="Grimwood J."/>
            <person name="Chapman J.A."/>
            <person name="Shapiro H."/>
            <person name="Aerts A."/>
            <person name="Otillar R.P."/>
            <person name="Terry A.Y."/>
            <person name="Boore J.L."/>
            <person name="Grigoriev I.V."/>
            <person name="Lindberg D.R."/>
            <person name="Seaver E.C."/>
            <person name="Weisblat D.A."/>
            <person name="Putnam N.H."/>
            <person name="Rokhsar D.S."/>
        </authorList>
    </citation>
    <scope>NUCLEOTIDE SEQUENCE</scope>
    <source>
        <strain evidence="6 8">I ESC-2004</strain>
    </source>
</reference>